<dbReference type="AlphaFoldDB" id="A0A8T0HNX8"/>
<organism evidence="5 6">
    <name type="scientific">Ceratodon purpureus</name>
    <name type="common">Fire moss</name>
    <name type="synonym">Dicranum purpureum</name>
    <dbReference type="NCBI Taxonomy" id="3225"/>
    <lineage>
        <taxon>Eukaryota</taxon>
        <taxon>Viridiplantae</taxon>
        <taxon>Streptophyta</taxon>
        <taxon>Embryophyta</taxon>
        <taxon>Bryophyta</taxon>
        <taxon>Bryophytina</taxon>
        <taxon>Bryopsida</taxon>
        <taxon>Dicranidae</taxon>
        <taxon>Pseudoditrichales</taxon>
        <taxon>Ditrichaceae</taxon>
        <taxon>Ceratodon</taxon>
    </lineage>
</organism>
<dbReference type="Pfam" id="PF00079">
    <property type="entry name" value="Serpin"/>
    <property type="match status" value="1"/>
</dbReference>
<feature type="signal peptide" evidence="3">
    <location>
        <begin position="1"/>
        <end position="22"/>
    </location>
</feature>
<evidence type="ECO:0000256" key="2">
    <source>
        <dbReference type="RuleBase" id="RU000411"/>
    </source>
</evidence>
<keyword evidence="6" id="KW-1185">Reference proteome</keyword>
<dbReference type="InterPro" id="IPR042185">
    <property type="entry name" value="Serpin_sf_2"/>
</dbReference>
<comment type="caution">
    <text evidence="5">The sequence shown here is derived from an EMBL/GenBank/DDBJ whole genome shotgun (WGS) entry which is preliminary data.</text>
</comment>
<dbReference type="SUPFAM" id="SSF56574">
    <property type="entry name" value="Serpins"/>
    <property type="match status" value="1"/>
</dbReference>
<dbReference type="SMART" id="SM00093">
    <property type="entry name" value="SERPIN"/>
    <property type="match status" value="1"/>
</dbReference>
<evidence type="ECO:0000256" key="3">
    <source>
        <dbReference type="SAM" id="SignalP"/>
    </source>
</evidence>
<dbReference type="InterPro" id="IPR042178">
    <property type="entry name" value="Serpin_sf_1"/>
</dbReference>
<proteinExistence type="inferred from homology"/>
<feature type="chain" id="PRO_5035806280" description="Serpin domain-containing protein" evidence="3">
    <location>
        <begin position="23"/>
        <end position="362"/>
    </location>
</feature>
<feature type="domain" description="Serpin" evidence="4">
    <location>
        <begin position="1"/>
        <end position="358"/>
    </location>
</feature>
<evidence type="ECO:0000313" key="5">
    <source>
        <dbReference type="EMBL" id="KAG0572574.1"/>
    </source>
</evidence>
<evidence type="ECO:0000259" key="4">
    <source>
        <dbReference type="SMART" id="SM00093"/>
    </source>
</evidence>
<dbReference type="GO" id="GO:0005615">
    <property type="term" value="C:extracellular space"/>
    <property type="evidence" value="ECO:0007669"/>
    <property type="project" value="InterPro"/>
</dbReference>
<evidence type="ECO:0000256" key="1">
    <source>
        <dbReference type="ARBA" id="ARBA00009500"/>
    </source>
</evidence>
<dbReference type="PROSITE" id="PS00284">
    <property type="entry name" value="SERPIN"/>
    <property type="match status" value="1"/>
</dbReference>
<accession>A0A8T0HNX8</accession>
<reference evidence="5" key="1">
    <citation type="submission" date="2020-06" db="EMBL/GenBank/DDBJ databases">
        <title>WGS assembly of Ceratodon purpureus strain R40.</title>
        <authorList>
            <person name="Carey S.B."/>
            <person name="Jenkins J."/>
            <person name="Shu S."/>
            <person name="Lovell J.T."/>
            <person name="Sreedasyam A."/>
            <person name="Maumus F."/>
            <person name="Tiley G.P."/>
            <person name="Fernandez-Pozo N."/>
            <person name="Barry K."/>
            <person name="Chen C."/>
            <person name="Wang M."/>
            <person name="Lipzen A."/>
            <person name="Daum C."/>
            <person name="Saski C.A."/>
            <person name="Payton A.C."/>
            <person name="Mcbreen J.C."/>
            <person name="Conrad R.E."/>
            <person name="Kollar L.M."/>
            <person name="Olsson S."/>
            <person name="Huttunen S."/>
            <person name="Landis J.B."/>
            <person name="Wickett N.J."/>
            <person name="Johnson M.G."/>
            <person name="Rensing S.A."/>
            <person name="Grimwood J."/>
            <person name="Schmutz J."/>
            <person name="Mcdaniel S.F."/>
        </authorList>
    </citation>
    <scope>NUCLEOTIDE SEQUENCE</scope>
    <source>
        <strain evidence="5">R40</strain>
    </source>
</reference>
<sequence>MAVLSPLSVSLALAMVAAGAKGATLEQMASCLKLPHGDLMHKFSAHLKEVLKVDAGKHGLELSCANSLWVDESVHLKSSFQSELKQSYGAEAAPADFQHKAEEARGKVNEWAEDETHGKIANILPPDSVSSDTRMILANAIHFKGAWKKPFYESSTEEHDFFLPNGKTIQVPMMQTMTDQYVKSYPTFKALRLPYKFPDSTWSFSMFVLLPHDKNGLRAMEESLNTQSVVDDLAHLEHKIPMRRFQLPKFKILFGLEMSDTLKLLGMELPFGDHADLSYMTEGTQGPSLKVSSVRHKAFVEVNEKGTEAAALTTVEMVTKCMPMYTEDSDFVADHPFMFLIKEESSNTILFTGRVLDPSKEQ</sequence>
<dbReference type="PANTHER" id="PTHR11461">
    <property type="entry name" value="SERINE PROTEASE INHIBITOR, SERPIN"/>
    <property type="match status" value="1"/>
</dbReference>
<dbReference type="InterPro" id="IPR000215">
    <property type="entry name" value="Serpin_fam"/>
</dbReference>
<keyword evidence="3" id="KW-0732">Signal</keyword>
<dbReference type="PANTHER" id="PTHR11461:SF211">
    <property type="entry name" value="GH10112P-RELATED"/>
    <property type="match status" value="1"/>
</dbReference>
<dbReference type="InterPro" id="IPR023796">
    <property type="entry name" value="Serpin_dom"/>
</dbReference>
<dbReference type="Proteomes" id="UP000822688">
    <property type="component" value="Chromosome V"/>
</dbReference>
<dbReference type="Gene3D" id="3.30.497.10">
    <property type="entry name" value="Antithrombin, subunit I, domain 2"/>
    <property type="match status" value="1"/>
</dbReference>
<dbReference type="InterPro" id="IPR023795">
    <property type="entry name" value="Serpin_CS"/>
</dbReference>
<dbReference type="InterPro" id="IPR036186">
    <property type="entry name" value="Serpin_sf"/>
</dbReference>
<name>A0A8T0HNX8_CERPU</name>
<evidence type="ECO:0000313" key="6">
    <source>
        <dbReference type="Proteomes" id="UP000822688"/>
    </source>
</evidence>
<dbReference type="CDD" id="cd02043">
    <property type="entry name" value="serpinP_plants"/>
    <property type="match status" value="1"/>
</dbReference>
<gene>
    <name evidence="5" type="ORF">KC19_VG106800</name>
</gene>
<comment type="similarity">
    <text evidence="1 2">Belongs to the serpin family.</text>
</comment>
<protein>
    <recommendedName>
        <fullName evidence="4">Serpin domain-containing protein</fullName>
    </recommendedName>
</protein>
<dbReference type="GO" id="GO:0004867">
    <property type="term" value="F:serine-type endopeptidase inhibitor activity"/>
    <property type="evidence" value="ECO:0007669"/>
    <property type="project" value="InterPro"/>
</dbReference>
<dbReference type="Gene3D" id="2.30.39.10">
    <property type="entry name" value="Alpha-1-antitrypsin, domain 1"/>
    <property type="match status" value="1"/>
</dbReference>
<dbReference type="EMBL" id="CM026426">
    <property type="protein sequence ID" value="KAG0572574.1"/>
    <property type="molecule type" value="Genomic_DNA"/>
</dbReference>